<comment type="caution">
    <text evidence="2">The sequence shown here is derived from an EMBL/GenBank/DDBJ whole genome shotgun (WGS) entry which is preliminary data.</text>
</comment>
<protein>
    <submittedName>
        <fullName evidence="2">10502_t:CDS:1</fullName>
    </submittedName>
</protein>
<reference evidence="2" key="1">
    <citation type="submission" date="2021-06" db="EMBL/GenBank/DDBJ databases">
        <authorList>
            <person name="Kallberg Y."/>
            <person name="Tangrot J."/>
            <person name="Rosling A."/>
        </authorList>
    </citation>
    <scope>NUCLEOTIDE SEQUENCE</scope>
    <source>
        <strain evidence="2">IN212</strain>
    </source>
</reference>
<keyword evidence="3" id="KW-1185">Reference proteome</keyword>
<dbReference type="PANTHER" id="PTHR47718:SF6">
    <property type="entry name" value="PROTEIN FAR1-RELATED SEQUENCE"/>
    <property type="match status" value="1"/>
</dbReference>
<dbReference type="AlphaFoldDB" id="A0A9N8W210"/>
<gene>
    <name evidence="2" type="ORF">RFULGI_LOCUS999</name>
</gene>
<name>A0A9N8W210_9GLOM</name>
<evidence type="ECO:0000259" key="1">
    <source>
        <dbReference type="Pfam" id="PF10551"/>
    </source>
</evidence>
<dbReference type="Pfam" id="PF10551">
    <property type="entry name" value="MULE"/>
    <property type="match status" value="1"/>
</dbReference>
<dbReference type="EMBL" id="CAJVPZ010000532">
    <property type="protein sequence ID" value="CAG8468303.1"/>
    <property type="molecule type" value="Genomic_DNA"/>
</dbReference>
<dbReference type="PANTHER" id="PTHR47718">
    <property type="entry name" value="OS01G0519700 PROTEIN"/>
    <property type="match status" value="1"/>
</dbReference>
<dbReference type="OrthoDB" id="2439199at2759"/>
<evidence type="ECO:0000313" key="2">
    <source>
        <dbReference type="EMBL" id="CAG8468303.1"/>
    </source>
</evidence>
<dbReference type="InterPro" id="IPR018289">
    <property type="entry name" value="MULE_transposase_dom"/>
</dbReference>
<proteinExistence type="predicted"/>
<dbReference type="Proteomes" id="UP000789396">
    <property type="component" value="Unassembled WGS sequence"/>
</dbReference>
<feature type="domain" description="MULE transposase" evidence="1">
    <location>
        <begin position="390"/>
        <end position="459"/>
    </location>
</feature>
<evidence type="ECO:0000313" key="3">
    <source>
        <dbReference type="Proteomes" id="UP000789396"/>
    </source>
</evidence>
<organism evidence="2 3">
    <name type="scientific">Racocetra fulgida</name>
    <dbReference type="NCBI Taxonomy" id="60492"/>
    <lineage>
        <taxon>Eukaryota</taxon>
        <taxon>Fungi</taxon>
        <taxon>Fungi incertae sedis</taxon>
        <taxon>Mucoromycota</taxon>
        <taxon>Glomeromycotina</taxon>
        <taxon>Glomeromycetes</taxon>
        <taxon>Diversisporales</taxon>
        <taxon>Gigasporaceae</taxon>
        <taxon>Racocetra</taxon>
    </lineage>
</organism>
<feature type="non-terminal residue" evidence="2">
    <location>
        <position position="1"/>
    </location>
</feature>
<accession>A0A9N8W210</accession>
<sequence length="460" mass="51984">MTLYIENKPKACSLEGVYGLIYSSSSPEKYVLPCVAGSTEGKYVSNVPGSSAEEYAFISASSSEEEYVSNIASSPVEEYVLNLAGSSVGEYMSNVASFSDKENVFTITSYLEGEYMFNVASSLEEDMSVVTGFLGEYVFTAAGSSEYVSAAVGSPEEEYVSDIAGSLEESSTTGFPDEKYVSNASENEHSALYSEKRFTLWEICENFINDWAKRCGFYLIKDQVTCEDGIIRRRTYLCNHSRSYESTSEKDTSIQKMRCQFLINVSCPKTNNPDKTIIVNKIVNEHNHILNCDAIEFRDEKKFTDKMIENVKFMTVCCKFGATVQRKFLEGKYLSQQIYSNDLYAVIQKFKPTNKFLFDDASRIFNWLDQKKSDDTRWVIARDCVLNNVTYKTNKYGMALSLFVGFDNDRHNVLLAQALLIDESYESHKWVFLKIIEATKVQPKVILTDTDLAVDAAIRQ</sequence>